<dbReference type="Proteomes" id="UP000218615">
    <property type="component" value="Unassembled WGS sequence"/>
</dbReference>
<dbReference type="RefSeq" id="WP_096205373.1">
    <property type="nucleotide sequence ID" value="NZ_FZMP01000120.1"/>
</dbReference>
<evidence type="ECO:0000313" key="2">
    <source>
        <dbReference type="Proteomes" id="UP000218615"/>
    </source>
</evidence>
<protein>
    <submittedName>
        <fullName evidence="1">Uncharacterized protein</fullName>
    </submittedName>
</protein>
<evidence type="ECO:0000313" key="1">
    <source>
        <dbReference type="EMBL" id="SNQ60863.1"/>
    </source>
</evidence>
<proteinExistence type="predicted"/>
<gene>
    <name evidence="1" type="ORF">MNV_2060005</name>
</gene>
<accession>A0A284VNS5</accession>
<dbReference type="AlphaFoldDB" id="A0A284VNS5"/>
<dbReference type="EMBL" id="FZMP01000120">
    <property type="protein sequence ID" value="SNQ60863.1"/>
    <property type="molecule type" value="Genomic_DNA"/>
</dbReference>
<sequence>MTNFLPAKLSPHNCTVCGFFENVEFLSDTEQVNHWADVVWVTCRLKGKFTDSNLYICRDFEFDEAKPVIVQLIQKTHMFRDYRRVYSHSEEFGLEGRIYDLVCKIHNEHGLKSWLKFVIERIHRDTGVERQSIWRCVMSMIESGYLVREELQGQVVVSPPSAVLSIAEVRRIGKGKVSV</sequence>
<reference evidence="2" key="1">
    <citation type="submission" date="2017-06" db="EMBL/GenBank/DDBJ databases">
        <authorList>
            <person name="Cremers G."/>
        </authorList>
    </citation>
    <scope>NUCLEOTIDE SEQUENCE [LARGE SCALE GENOMIC DNA]</scope>
</reference>
<name>A0A284VNS5_9EURY</name>
<organism evidence="1 2">
    <name type="scientific">Candidatus Methanoperedens nitratireducens</name>
    <dbReference type="NCBI Taxonomy" id="1392998"/>
    <lineage>
        <taxon>Archaea</taxon>
        <taxon>Methanobacteriati</taxon>
        <taxon>Methanobacteriota</taxon>
        <taxon>Stenosarchaea group</taxon>
        <taxon>Methanomicrobia</taxon>
        <taxon>Methanosarcinales</taxon>
        <taxon>ANME-2 cluster</taxon>
        <taxon>Candidatus Methanoperedentaceae</taxon>
        <taxon>Candidatus Methanoperedens</taxon>
    </lineage>
</organism>
<keyword evidence="2" id="KW-1185">Reference proteome</keyword>